<evidence type="ECO:0000259" key="12">
    <source>
        <dbReference type="PROSITE" id="PS50126"/>
    </source>
</evidence>
<dbReference type="Proteomes" id="UP001465976">
    <property type="component" value="Unassembled WGS sequence"/>
</dbReference>
<evidence type="ECO:0000256" key="9">
    <source>
        <dbReference type="ARBA" id="ARBA00093389"/>
    </source>
</evidence>
<comment type="caution">
    <text evidence="13">The sequence shown here is derived from an EMBL/GenBank/DDBJ whole genome shotgun (WGS) entry which is preliminary data.</text>
</comment>
<accession>A0ABR3G1K6</accession>
<dbReference type="Pfam" id="PF14641">
    <property type="entry name" value="HTH_44"/>
    <property type="match status" value="1"/>
</dbReference>
<dbReference type="InterPro" id="IPR037027">
    <property type="entry name" value="YqgF/RNaseH-like_dom_sf"/>
</dbReference>
<feature type="region of interest" description="Disordered" evidence="11">
    <location>
        <begin position="1437"/>
        <end position="1557"/>
    </location>
</feature>
<dbReference type="PIRSF" id="PIRSF036947">
    <property type="entry name" value="Spt6"/>
    <property type="match status" value="1"/>
</dbReference>
<evidence type="ECO:0000256" key="10">
    <source>
        <dbReference type="PIRNR" id="PIRNR036947"/>
    </source>
</evidence>
<keyword evidence="13" id="KW-0251">Elongation factor</keyword>
<evidence type="ECO:0000256" key="8">
    <source>
        <dbReference type="ARBA" id="ARBA00023242"/>
    </source>
</evidence>
<dbReference type="SUPFAM" id="SSF53098">
    <property type="entry name" value="Ribonuclease H-like"/>
    <property type="match status" value="1"/>
</dbReference>
<evidence type="ECO:0000313" key="13">
    <source>
        <dbReference type="EMBL" id="KAL0581530.1"/>
    </source>
</evidence>
<feature type="compositionally biased region" description="Acidic residues" evidence="11">
    <location>
        <begin position="40"/>
        <end position="49"/>
    </location>
</feature>
<keyword evidence="7 10" id="KW-0804">Transcription</keyword>
<feature type="compositionally biased region" description="Acidic residues" evidence="11">
    <location>
        <begin position="59"/>
        <end position="73"/>
    </location>
</feature>
<evidence type="ECO:0000256" key="2">
    <source>
        <dbReference type="ARBA" id="ARBA00004286"/>
    </source>
</evidence>
<comment type="subcellular location">
    <subcellularLocation>
        <location evidence="2">Chromosome</location>
    </subcellularLocation>
    <subcellularLocation>
        <location evidence="1 10">Nucleus</location>
    </subcellularLocation>
</comment>
<dbReference type="Pfam" id="PF17674">
    <property type="entry name" value="HHH_9"/>
    <property type="match status" value="1"/>
</dbReference>
<dbReference type="InterPro" id="IPR035018">
    <property type="entry name" value="Spt6_SH2_C"/>
</dbReference>
<evidence type="ECO:0000256" key="11">
    <source>
        <dbReference type="SAM" id="MobiDB-lite"/>
    </source>
</evidence>
<dbReference type="Gene3D" id="3.30.505.10">
    <property type="entry name" value="SH2 domain"/>
    <property type="match status" value="2"/>
</dbReference>
<comment type="function">
    <text evidence="9">Histone H3-H4 chaperone that plays a role in maintenance of chromatin structure during RNA polymerase II transcription elongation thereby repressing transcription initiation from cryptic promoters. Mediates the reassembly of nucleosomes onto the promoters of at least a selected set of genes during repression; the nucleosome reassembly is essential for transcriptional repression. Essential for viability.</text>
</comment>
<reference evidence="13 14" key="1">
    <citation type="submission" date="2024-02" db="EMBL/GenBank/DDBJ databases">
        <title>A draft genome for the cacao thread blight pathogen Marasmius crinis-equi.</title>
        <authorList>
            <person name="Cohen S.P."/>
            <person name="Baruah I.K."/>
            <person name="Amoako-Attah I."/>
            <person name="Bukari Y."/>
            <person name="Meinhardt L.W."/>
            <person name="Bailey B.A."/>
        </authorList>
    </citation>
    <scope>NUCLEOTIDE SEQUENCE [LARGE SCALE GENOMIC DNA]</scope>
    <source>
        <strain evidence="13 14">GH-76</strain>
    </source>
</reference>
<dbReference type="CDD" id="cd09918">
    <property type="entry name" value="SH2_Nterm_SPT6_like"/>
    <property type="match status" value="1"/>
</dbReference>
<keyword evidence="6" id="KW-0727">SH2 domain</keyword>
<feature type="compositionally biased region" description="Acidic residues" evidence="11">
    <location>
        <begin position="147"/>
        <end position="156"/>
    </location>
</feature>
<evidence type="ECO:0000256" key="3">
    <source>
        <dbReference type="ARBA" id="ARBA00009253"/>
    </source>
</evidence>
<dbReference type="GO" id="GO:0003746">
    <property type="term" value="F:translation elongation factor activity"/>
    <property type="evidence" value="ECO:0007669"/>
    <property type="project" value="UniProtKB-KW"/>
</dbReference>
<dbReference type="SMART" id="SM00252">
    <property type="entry name" value="SH2"/>
    <property type="match status" value="1"/>
</dbReference>
<keyword evidence="5" id="KW-0158">Chromosome</keyword>
<evidence type="ECO:0000256" key="7">
    <source>
        <dbReference type="ARBA" id="ARBA00023163"/>
    </source>
</evidence>
<dbReference type="InterPro" id="IPR049540">
    <property type="entry name" value="Spt6-like_S1"/>
</dbReference>
<dbReference type="InterPro" id="IPR041692">
    <property type="entry name" value="HHH_9"/>
</dbReference>
<feature type="compositionally biased region" description="Acidic residues" evidence="11">
    <location>
        <begin position="15"/>
        <end position="31"/>
    </location>
</feature>
<dbReference type="InterPro" id="IPR042066">
    <property type="entry name" value="Spt6_death-like"/>
</dbReference>
<dbReference type="Gene3D" id="3.30.420.140">
    <property type="entry name" value="YqgF/RNase H-like domain"/>
    <property type="match status" value="1"/>
</dbReference>
<sequence length="1557" mass="177190">MSLAEEDQNMPSVEDQMEEDQPQDEEGEGDDIMAPRSDDSSEEEEDDAEEERRIRDGFIVDEDDDEDEEDDGEDERRHKKRRKRRKKHHRRREEEDEGLEDDDLELLEENTGTSFKKNRLKRLVRRGGSESPPTASPSRGRRNVVESSDDDLEDEGLQSHHDIQRIWEDAGRDDDDDADGDIDDFIEYDDEEEGGMPMDEKAREQLRKERRKQQQEARRKARAFADVGDIDANAWAEIHDVFGDGHEYDWALAAEDEPEYQEEAIKDLNINDVFEPSQIRDFMLTEDDNLIRAQDTPERMQLATSSLSQSATLSLHQPLTTEELTAAAAWVSQRISQDKTKEFLDLNGRDFRYSDSLVDSVTFVLRCLFVDEYEVPYIWAHKRDHLFHFDSNNVRQRKQLLDLSELWQIHVLGQKYRSLLERKQASAASHSRLNVEDSYYAEEILPAIDSVEVVADVTEWLVMKYKDRRQDEATIHFHDDEEPEVKKHKMPSRISAYEFAKKSIVSRLADAFGIKSQDIVLNFLASHQIHFVEDHDLQPLVCAEQYVDPDPLKAQPGEEMLRRARMIIATELGKDPLLRKEIRKVFGEHAQVSVEPTERGVTKIHDGHPYFSFKYLLHKPANDMLKSSQFLHILRAEQELLVNVSIYLPLDVKSQFELRLNEAFASSSFSETAKAWNEERSRIVQEALEQHLLPAAVKWTREYIREAAEDWLASRANEELKRRIDCAPIATRHMNFGDTPSVLAVSWGKGDPQKDAITAVFMDDEGRMREQVKIDNLVDTETRDEFVDIIRRRKPDIIVVGGFSMATTKLSQRVKEIVTGKSSTGEIVETGTSFDIRVLYVPDELARIYHHSARGKEEFGALSPIARYCIGMARYTQSPLTEYAALGSDITAISFEEDQHLIPPEKLLSALERALVDITNKVGVDINRAVTDRYYRHLLPFVCGLGPRKARELVNKIDGLGGSLSNRNQFIRSGILTTKIFLNAAGFLRITQETEDLKTKHRADDEQAPDPLDSTRIHPEDYELARKMATDALELDEEDIHDEHPSYVVNLIMNDDENDKKLSELNLDDFAVSLYEANQEQKRHTLDVIRSELLKPFAEQREPFPPVSGWDVLTMLSAETPKTLRVGNIISVLVYRIRGGVASVRLDSGVEGFINAEYLNDENDKPTPKGQSTQGVIIDLRLDLDNDFFTVELSTRRSDLVGGDNQFRMVEHDQYWDFVRHQKDQEITDRKKRSETDKKRRVIKHPNFHNFNTAQAEAHLDKQQRGDVVIRPSSKGYDHLAVTWKVDDGLFQHIDVTEINADPTGQTMGGQLLVDSTHTYSDLDELIVNHVQAMARRVEDLMQHDRFKPGSEDELHLFLKNQLAANPAKSMYGFALNRKRPGHFNLCFLANKQSSVQTWPVRVAPEAYYLFEAAAVGVPELCDAFKVRHLHESQNLANAAAGGKTPYGGRTPGRPGGHATPGRASVRPVGRTPNPYGGATPAPHYAPTPSNYAHTPHGQTPHGQTPHGYATPAHRPQAYPPPPPPPSNSNLPHGMNAARAAMIQQSSTWGNQGSGWS</sequence>
<feature type="compositionally biased region" description="Basic residues" evidence="11">
    <location>
        <begin position="77"/>
        <end position="91"/>
    </location>
</feature>
<dbReference type="Gene3D" id="1.10.10.2740">
    <property type="entry name" value="Spt6, Death-like domain"/>
    <property type="match status" value="1"/>
</dbReference>
<feature type="compositionally biased region" description="Acidic residues" evidence="11">
    <location>
        <begin position="94"/>
        <end position="108"/>
    </location>
</feature>
<keyword evidence="14" id="KW-1185">Reference proteome</keyword>
<dbReference type="InterPro" id="IPR000980">
    <property type="entry name" value="SH2"/>
</dbReference>
<dbReference type="PROSITE" id="PS50126">
    <property type="entry name" value="S1"/>
    <property type="match status" value="1"/>
</dbReference>
<organism evidence="13 14">
    <name type="scientific">Marasmius crinis-equi</name>
    <dbReference type="NCBI Taxonomy" id="585013"/>
    <lineage>
        <taxon>Eukaryota</taxon>
        <taxon>Fungi</taxon>
        <taxon>Dikarya</taxon>
        <taxon>Basidiomycota</taxon>
        <taxon>Agaricomycotina</taxon>
        <taxon>Agaricomycetes</taxon>
        <taxon>Agaricomycetidae</taxon>
        <taxon>Agaricales</taxon>
        <taxon>Marasmiineae</taxon>
        <taxon>Marasmiaceae</taxon>
        <taxon>Marasmius</taxon>
    </lineage>
</organism>
<feature type="compositionally biased region" description="Polar residues" evidence="11">
    <location>
        <begin position="1488"/>
        <end position="1503"/>
    </location>
</feature>
<dbReference type="InterPro" id="IPR035420">
    <property type="entry name" value="Spt6_SH2"/>
</dbReference>
<evidence type="ECO:0000256" key="5">
    <source>
        <dbReference type="ARBA" id="ARBA00022454"/>
    </source>
</evidence>
<feature type="compositionally biased region" description="Basic and acidic residues" evidence="11">
    <location>
        <begin position="996"/>
        <end position="1005"/>
    </location>
</feature>
<dbReference type="InterPro" id="IPR028088">
    <property type="entry name" value="Spt6_HTH_DNA-bd_dom"/>
</dbReference>
<feature type="compositionally biased region" description="Basic and acidic residues" evidence="11">
    <location>
        <begin position="198"/>
        <end position="218"/>
    </location>
</feature>
<dbReference type="InterPro" id="IPR055179">
    <property type="entry name" value="Tex-like_central_region"/>
</dbReference>
<proteinExistence type="inferred from homology"/>
<name>A0ABR3G1K6_9AGAR</name>
<dbReference type="InterPro" id="IPR012337">
    <property type="entry name" value="RNaseH-like_sf"/>
</dbReference>
<gene>
    <name evidence="13" type="primary">SPT6</name>
    <name evidence="13" type="ORF">V5O48_000459</name>
</gene>
<feature type="region of interest" description="Disordered" evidence="11">
    <location>
        <begin position="996"/>
        <end position="1016"/>
    </location>
</feature>
<dbReference type="Pfam" id="PF14639">
    <property type="entry name" value="YqgF"/>
    <property type="match status" value="1"/>
</dbReference>
<dbReference type="Pfam" id="PF14635">
    <property type="entry name" value="HHH_7"/>
    <property type="match status" value="1"/>
</dbReference>
<dbReference type="Gene3D" id="1.10.150.850">
    <property type="entry name" value="Spt6, helix-hairpin-helix domain"/>
    <property type="match status" value="1"/>
</dbReference>
<dbReference type="EMBL" id="JBAHYK010000008">
    <property type="protein sequence ID" value="KAL0581530.1"/>
    <property type="molecule type" value="Genomic_DNA"/>
</dbReference>
<dbReference type="Pfam" id="PF14632">
    <property type="entry name" value="SPT6_acidic"/>
    <property type="match status" value="1"/>
</dbReference>
<feature type="compositionally biased region" description="Acidic residues" evidence="11">
    <location>
        <begin position="171"/>
        <end position="194"/>
    </location>
</feature>
<dbReference type="InterPro" id="IPR028083">
    <property type="entry name" value="Spt6_acidic_N_dom"/>
</dbReference>
<feature type="compositionally biased region" description="Basic and acidic residues" evidence="11">
    <location>
        <begin position="157"/>
        <end position="170"/>
    </location>
</feature>
<dbReference type="InterPro" id="IPR035019">
    <property type="entry name" value="Spt6_SH2_N"/>
</dbReference>
<dbReference type="Pfam" id="PF22706">
    <property type="entry name" value="Tex_central_region"/>
    <property type="match status" value="1"/>
</dbReference>
<dbReference type="SUPFAM" id="SSF55550">
    <property type="entry name" value="SH2 domain"/>
    <property type="match status" value="1"/>
</dbReference>
<dbReference type="PANTHER" id="PTHR10145">
    <property type="entry name" value="TRANSCRIPTION ELONGATION FACTOR SPT6"/>
    <property type="match status" value="1"/>
</dbReference>
<feature type="region of interest" description="Disordered" evidence="11">
    <location>
        <begin position="1"/>
        <end position="220"/>
    </location>
</feature>
<comment type="similarity">
    <text evidence="3 10">Belongs to the SPT6 family.</text>
</comment>
<dbReference type="Pfam" id="PF21710">
    <property type="entry name" value="Spt6_S1"/>
    <property type="match status" value="1"/>
</dbReference>
<dbReference type="InterPro" id="IPR036860">
    <property type="entry name" value="SH2_dom_sf"/>
</dbReference>
<dbReference type="InterPro" id="IPR028231">
    <property type="entry name" value="Spt6_YqgF"/>
</dbReference>
<dbReference type="InterPro" id="IPR017072">
    <property type="entry name" value="TF_Spt6"/>
</dbReference>
<dbReference type="Gene3D" id="1.10.10.650">
    <property type="entry name" value="RuvA domain 2-like"/>
    <property type="match status" value="1"/>
</dbReference>
<dbReference type="SUPFAM" id="SSF47781">
    <property type="entry name" value="RuvA domain 2-like"/>
    <property type="match status" value="2"/>
</dbReference>
<dbReference type="InterPro" id="IPR023323">
    <property type="entry name" value="Tex-like_dom_sf"/>
</dbReference>
<dbReference type="InterPro" id="IPR010994">
    <property type="entry name" value="RuvA_2-like"/>
</dbReference>
<evidence type="ECO:0000256" key="4">
    <source>
        <dbReference type="ARBA" id="ARBA00020248"/>
    </source>
</evidence>
<dbReference type="Gene3D" id="1.10.3500.10">
    <property type="entry name" value="Tex N-terminal region-like"/>
    <property type="match status" value="1"/>
</dbReference>
<dbReference type="PANTHER" id="PTHR10145:SF6">
    <property type="entry name" value="TRANSCRIPTION ELONGATION FACTOR SPT6"/>
    <property type="match status" value="1"/>
</dbReference>
<evidence type="ECO:0000256" key="1">
    <source>
        <dbReference type="ARBA" id="ARBA00004123"/>
    </source>
</evidence>
<protein>
    <recommendedName>
        <fullName evidence="4 10">Transcription elongation factor Spt6</fullName>
    </recommendedName>
</protein>
<evidence type="ECO:0000313" key="14">
    <source>
        <dbReference type="Proteomes" id="UP001465976"/>
    </source>
</evidence>
<dbReference type="InterPro" id="IPR003029">
    <property type="entry name" value="S1_domain"/>
</dbReference>
<comment type="function">
    <text evidence="10">Plays a role in maintenance of chromatin structure during RNA polymerase II transcription elongation thereby repressing transcription initiation from cryptic promoters. Mediates the reassembly of nucleosomes onto the promoters of at least a selected set of genes during repression; the nucleosome reassembly is essential for transcriptional repression.</text>
</comment>
<dbReference type="SUPFAM" id="SSF158832">
    <property type="entry name" value="Tex N-terminal region-like"/>
    <property type="match status" value="1"/>
</dbReference>
<evidence type="ECO:0000256" key="6">
    <source>
        <dbReference type="ARBA" id="ARBA00022999"/>
    </source>
</evidence>
<dbReference type="InterPro" id="IPR023319">
    <property type="entry name" value="Tex-like_HTH_dom_sf"/>
</dbReference>
<keyword evidence="13" id="KW-0648">Protein biosynthesis</keyword>
<dbReference type="CDD" id="cd09928">
    <property type="entry name" value="SH2_Cterm_SPT6_like"/>
    <property type="match status" value="1"/>
</dbReference>
<feature type="compositionally biased region" description="Basic residues" evidence="11">
    <location>
        <begin position="116"/>
        <end position="125"/>
    </location>
</feature>
<feature type="compositionally biased region" description="Pro residues" evidence="11">
    <location>
        <begin position="1518"/>
        <end position="1527"/>
    </location>
</feature>
<keyword evidence="8 10" id="KW-0539">Nucleus</keyword>
<dbReference type="InterPro" id="IPR032706">
    <property type="entry name" value="Spt6_HHH"/>
</dbReference>
<dbReference type="Pfam" id="PF14633">
    <property type="entry name" value="SH2_2"/>
    <property type="match status" value="1"/>
</dbReference>
<feature type="domain" description="S1 motif" evidence="12">
    <location>
        <begin position="1127"/>
        <end position="1196"/>
    </location>
</feature>